<name>A0A1K1RJ08_9FLAO</name>
<accession>A0A1K1RJ08</accession>
<dbReference type="STRING" id="1150368.SAMN02927921_03584"/>
<dbReference type="RefSeq" id="WP_072318835.1">
    <property type="nucleotide sequence ID" value="NZ_FPJE01000026.1"/>
</dbReference>
<dbReference type="InterPro" id="IPR036388">
    <property type="entry name" value="WH-like_DNA-bd_sf"/>
</dbReference>
<dbReference type="Pfam" id="PF00392">
    <property type="entry name" value="GntR"/>
    <property type="match status" value="1"/>
</dbReference>
<evidence type="ECO:0000259" key="4">
    <source>
        <dbReference type="PROSITE" id="PS50949"/>
    </source>
</evidence>
<dbReference type="InterPro" id="IPR000524">
    <property type="entry name" value="Tscrpt_reg_HTH_GntR"/>
</dbReference>
<dbReference type="AlphaFoldDB" id="A0A1K1RJ08"/>
<evidence type="ECO:0000313" key="5">
    <source>
        <dbReference type="EMBL" id="SFW71678.1"/>
    </source>
</evidence>
<dbReference type="Proteomes" id="UP000182248">
    <property type="component" value="Unassembled WGS sequence"/>
</dbReference>
<dbReference type="CDD" id="cd07377">
    <property type="entry name" value="WHTH_GntR"/>
    <property type="match status" value="1"/>
</dbReference>
<feature type="domain" description="HTH gntR-type" evidence="4">
    <location>
        <begin position="18"/>
        <end position="86"/>
    </location>
</feature>
<reference evidence="5 6" key="1">
    <citation type="submission" date="2016-11" db="EMBL/GenBank/DDBJ databases">
        <authorList>
            <person name="Jaros S."/>
            <person name="Januszkiewicz K."/>
            <person name="Wedrychowicz H."/>
        </authorList>
    </citation>
    <scope>NUCLEOTIDE SEQUENCE [LARGE SCALE GENOMIC DNA]</scope>
    <source>
        <strain evidence="5 6">CGMCC 1.12145</strain>
    </source>
</reference>
<dbReference type="GO" id="GO:0003700">
    <property type="term" value="F:DNA-binding transcription factor activity"/>
    <property type="evidence" value="ECO:0007669"/>
    <property type="project" value="InterPro"/>
</dbReference>
<keyword evidence="3" id="KW-0804">Transcription</keyword>
<dbReference type="InterPro" id="IPR046335">
    <property type="entry name" value="LacI/GalR-like_sensor"/>
</dbReference>
<dbReference type="PANTHER" id="PTHR38445:SF10">
    <property type="entry name" value="GNTR-FAMILY TRANSCRIPTIONAL REGULATOR"/>
    <property type="match status" value="1"/>
</dbReference>
<dbReference type="Gene3D" id="1.10.10.10">
    <property type="entry name" value="Winged helix-like DNA-binding domain superfamily/Winged helix DNA-binding domain"/>
    <property type="match status" value="1"/>
</dbReference>
<dbReference type="Pfam" id="PF13377">
    <property type="entry name" value="Peripla_BP_3"/>
    <property type="match status" value="1"/>
</dbReference>
<evidence type="ECO:0000256" key="3">
    <source>
        <dbReference type="ARBA" id="ARBA00023163"/>
    </source>
</evidence>
<protein>
    <submittedName>
        <fullName evidence="5">Regulatory protein, gntR family</fullName>
    </submittedName>
</protein>
<evidence type="ECO:0000313" key="6">
    <source>
        <dbReference type="Proteomes" id="UP000182248"/>
    </source>
</evidence>
<gene>
    <name evidence="5" type="ORF">SAMN02927921_03584</name>
</gene>
<keyword evidence="6" id="KW-1185">Reference proteome</keyword>
<sequence>MNTIPAIADIRINEDSRVPKYKQIVDSIIEGIARGDLKIGQKIPSINELSEECYLSRDTVEKAYRLLKEKKIIVSVKGKGYYTARTDLISRINIFFMVNKLSSYKMRIYNSFVDRIGVNGHVNLFIYHCEESLFVRTLEKNIGAYDYYVIMPHFKNEKMMHVSNTDEVVNALEKIPKDKLLLMDNRKPAVSGTYASIFQDFENDIYQALTEGLEKLNRYDKLILVYPQKSVYPYPLRILHGFRKFCVEYSFDFEILDEIYDDMPLQSRDAYVIIEETDLVNLVKQVREKRLRLGKDIGIISYNDTPLKELLGITVISTDFKVMGETAADMILANKKDQVRNVFRFMDRNSV</sequence>
<dbReference type="InterPro" id="IPR036390">
    <property type="entry name" value="WH_DNA-bd_sf"/>
</dbReference>
<keyword evidence="1" id="KW-0805">Transcription regulation</keyword>
<dbReference type="Gene3D" id="3.40.50.2300">
    <property type="match status" value="2"/>
</dbReference>
<dbReference type="EMBL" id="FPJE01000026">
    <property type="protein sequence ID" value="SFW71678.1"/>
    <property type="molecule type" value="Genomic_DNA"/>
</dbReference>
<dbReference type="PANTHER" id="PTHR38445">
    <property type="entry name" value="HTH-TYPE TRANSCRIPTIONAL REPRESSOR YTRA"/>
    <property type="match status" value="1"/>
</dbReference>
<keyword evidence="2" id="KW-0238">DNA-binding</keyword>
<dbReference type="PROSITE" id="PS50949">
    <property type="entry name" value="HTH_GNTR"/>
    <property type="match status" value="1"/>
</dbReference>
<evidence type="ECO:0000256" key="1">
    <source>
        <dbReference type="ARBA" id="ARBA00023015"/>
    </source>
</evidence>
<dbReference type="InterPro" id="IPR028082">
    <property type="entry name" value="Peripla_BP_I"/>
</dbReference>
<organism evidence="5 6">
    <name type="scientific">Sinomicrobium oceani</name>
    <dbReference type="NCBI Taxonomy" id="1150368"/>
    <lineage>
        <taxon>Bacteria</taxon>
        <taxon>Pseudomonadati</taxon>
        <taxon>Bacteroidota</taxon>
        <taxon>Flavobacteriia</taxon>
        <taxon>Flavobacteriales</taxon>
        <taxon>Flavobacteriaceae</taxon>
        <taxon>Sinomicrobium</taxon>
    </lineage>
</organism>
<dbReference type="OrthoDB" id="742238at2"/>
<dbReference type="SUPFAM" id="SSF53822">
    <property type="entry name" value="Periplasmic binding protein-like I"/>
    <property type="match status" value="1"/>
</dbReference>
<dbReference type="GO" id="GO:0003677">
    <property type="term" value="F:DNA binding"/>
    <property type="evidence" value="ECO:0007669"/>
    <property type="project" value="UniProtKB-KW"/>
</dbReference>
<dbReference type="SUPFAM" id="SSF46785">
    <property type="entry name" value="Winged helix' DNA-binding domain"/>
    <property type="match status" value="1"/>
</dbReference>
<evidence type="ECO:0000256" key="2">
    <source>
        <dbReference type="ARBA" id="ARBA00023125"/>
    </source>
</evidence>
<dbReference type="SMART" id="SM00345">
    <property type="entry name" value="HTH_GNTR"/>
    <property type="match status" value="1"/>
</dbReference>
<proteinExistence type="predicted"/>